<keyword evidence="8" id="KW-0032">Aminotransferase</keyword>
<dbReference type="SMART" id="SM00345">
    <property type="entry name" value="HTH_GNTR"/>
    <property type="match status" value="1"/>
</dbReference>
<dbReference type="Pfam" id="PF00155">
    <property type="entry name" value="Aminotran_1_2"/>
    <property type="match status" value="1"/>
</dbReference>
<keyword evidence="9" id="KW-1185">Reference proteome</keyword>
<evidence type="ECO:0000256" key="5">
    <source>
        <dbReference type="ARBA" id="ARBA00023163"/>
    </source>
</evidence>
<dbReference type="GO" id="GO:0008483">
    <property type="term" value="F:transaminase activity"/>
    <property type="evidence" value="ECO:0007669"/>
    <property type="project" value="UniProtKB-KW"/>
</dbReference>
<evidence type="ECO:0000256" key="2">
    <source>
        <dbReference type="ARBA" id="ARBA00022898"/>
    </source>
</evidence>
<evidence type="ECO:0000256" key="4">
    <source>
        <dbReference type="ARBA" id="ARBA00023125"/>
    </source>
</evidence>
<evidence type="ECO:0000256" key="3">
    <source>
        <dbReference type="ARBA" id="ARBA00023015"/>
    </source>
</evidence>
<proteinExistence type="inferred from homology"/>
<keyword evidence="8" id="KW-0808">Transferase</keyword>
<dbReference type="RefSeq" id="WP_036637572.1">
    <property type="nucleotide sequence ID" value="NZ_JFZB01000016.1"/>
</dbReference>
<dbReference type="InterPro" id="IPR051446">
    <property type="entry name" value="HTH_trans_reg/aminotransferase"/>
</dbReference>
<dbReference type="GO" id="GO:0030170">
    <property type="term" value="F:pyridoxal phosphate binding"/>
    <property type="evidence" value="ECO:0007669"/>
    <property type="project" value="InterPro"/>
</dbReference>
<sequence>MPKTTRAGFQFSLELDRDSSVPVYRQIADALREAVLSGRLLAGTRLPSTRVFADDLQVSRNTVLQVFELLKDEGLLDSQTGSGTFVTGVAAASGAASAGGFEEDIPPDPRSPAPGRFRSLSRRGKNLVHSATGAFRERPTPFMPDMPDLREFPIKTWLRLMNETSGRLTGPILAEASNAGYMPLRTAIAQHLNAARGMNCDPSQVIVTTGTQQGLDLVCRMLLDPGDPAWLEDPGYIGAHSILRANGAQMYPVRVDGEGICAREALDTLPVPRVIFCSPSCHYPRGAPMSLDRRAELIEVAHRCGAWIIEDDYDYEFVYEGGMHRSVFALDAEERTIHMGTFSKILLPSFRLGYIVVPKDLSEAFATARAVVDRHAALMEQMVLSEFMLRGLFSSHMRRMKKLYEARRQMLREGLFDIFGRGVWGDSGESGTNLIVPLAMGTDDRALCRKLAEAGLVLRPLSPYFLKRAPQPGLIAGFSAFREAEIERGLALLKGCRSMLEPCLRGA</sequence>
<organism evidence="8 9">
    <name type="scientific">Paenirhodobacter enshiensis</name>
    <dbReference type="NCBI Taxonomy" id="1105367"/>
    <lineage>
        <taxon>Bacteria</taxon>
        <taxon>Pseudomonadati</taxon>
        <taxon>Pseudomonadota</taxon>
        <taxon>Alphaproteobacteria</taxon>
        <taxon>Rhodobacterales</taxon>
        <taxon>Rhodobacter group</taxon>
        <taxon>Paenirhodobacter</taxon>
    </lineage>
</organism>
<dbReference type="InterPro" id="IPR000524">
    <property type="entry name" value="Tscrpt_reg_HTH_GntR"/>
</dbReference>
<dbReference type="CDD" id="cd00609">
    <property type="entry name" value="AAT_like"/>
    <property type="match status" value="1"/>
</dbReference>
<dbReference type="PANTHER" id="PTHR46577:SF1">
    <property type="entry name" value="HTH-TYPE TRANSCRIPTIONAL REGULATORY PROTEIN GABR"/>
    <property type="match status" value="1"/>
</dbReference>
<evidence type="ECO:0000313" key="9">
    <source>
        <dbReference type="Proteomes" id="UP000028824"/>
    </source>
</evidence>
<dbReference type="OrthoDB" id="9808770at2"/>
<dbReference type="InterPro" id="IPR036390">
    <property type="entry name" value="WH_DNA-bd_sf"/>
</dbReference>
<dbReference type="InterPro" id="IPR015424">
    <property type="entry name" value="PyrdxlP-dep_Trfase"/>
</dbReference>
<dbReference type="eggNOG" id="COG1167">
    <property type="taxonomic scope" value="Bacteria"/>
</dbReference>
<dbReference type="GO" id="GO:0003677">
    <property type="term" value="F:DNA binding"/>
    <property type="evidence" value="ECO:0007669"/>
    <property type="project" value="UniProtKB-KW"/>
</dbReference>
<dbReference type="Gene3D" id="3.40.640.10">
    <property type="entry name" value="Type I PLP-dependent aspartate aminotransferase-like (Major domain)"/>
    <property type="match status" value="1"/>
</dbReference>
<dbReference type="STRING" id="1105367.CG50_02135"/>
<keyword evidence="4" id="KW-0238">DNA-binding</keyword>
<dbReference type="CDD" id="cd07377">
    <property type="entry name" value="WHTH_GntR"/>
    <property type="match status" value="1"/>
</dbReference>
<dbReference type="Gene3D" id="1.10.10.10">
    <property type="entry name" value="Winged helix-like DNA-binding domain superfamily/Winged helix DNA-binding domain"/>
    <property type="match status" value="1"/>
</dbReference>
<gene>
    <name evidence="8" type="ORF">CG50_02135</name>
</gene>
<keyword evidence="3" id="KW-0805">Transcription regulation</keyword>
<evidence type="ECO:0000256" key="1">
    <source>
        <dbReference type="ARBA" id="ARBA00005384"/>
    </source>
</evidence>
<accession>A0A086XVS5</accession>
<feature type="region of interest" description="Disordered" evidence="6">
    <location>
        <begin position="98"/>
        <end position="119"/>
    </location>
</feature>
<dbReference type="PANTHER" id="PTHR46577">
    <property type="entry name" value="HTH-TYPE TRANSCRIPTIONAL REGULATORY PROTEIN GABR"/>
    <property type="match status" value="1"/>
</dbReference>
<feature type="domain" description="HTH gntR-type" evidence="7">
    <location>
        <begin position="21"/>
        <end position="89"/>
    </location>
</feature>
<dbReference type="InterPro" id="IPR015421">
    <property type="entry name" value="PyrdxlP-dep_Trfase_major"/>
</dbReference>
<evidence type="ECO:0000256" key="6">
    <source>
        <dbReference type="SAM" id="MobiDB-lite"/>
    </source>
</evidence>
<dbReference type="SUPFAM" id="SSF46785">
    <property type="entry name" value="Winged helix' DNA-binding domain"/>
    <property type="match status" value="1"/>
</dbReference>
<dbReference type="EMBL" id="JFZB01000016">
    <property type="protein sequence ID" value="KFI26125.1"/>
    <property type="molecule type" value="Genomic_DNA"/>
</dbReference>
<evidence type="ECO:0000313" key="8">
    <source>
        <dbReference type="EMBL" id="KFI26125.1"/>
    </source>
</evidence>
<keyword evidence="5" id="KW-0804">Transcription</keyword>
<comment type="similarity">
    <text evidence="1">In the C-terminal section; belongs to the class-I pyridoxal-phosphate-dependent aminotransferase family.</text>
</comment>
<evidence type="ECO:0000259" key="7">
    <source>
        <dbReference type="PROSITE" id="PS50949"/>
    </source>
</evidence>
<dbReference type="InterPro" id="IPR004839">
    <property type="entry name" value="Aminotransferase_I/II_large"/>
</dbReference>
<comment type="caution">
    <text evidence="8">The sequence shown here is derived from an EMBL/GenBank/DDBJ whole genome shotgun (WGS) entry which is preliminary data.</text>
</comment>
<name>A0A086XVS5_9RHOB</name>
<dbReference type="SUPFAM" id="SSF53383">
    <property type="entry name" value="PLP-dependent transferases"/>
    <property type="match status" value="1"/>
</dbReference>
<dbReference type="AlphaFoldDB" id="A0A086XVS5"/>
<keyword evidence="2" id="KW-0663">Pyridoxal phosphate</keyword>
<reference evidence="8 9" key="1">
    <citation type="submission" date="2014-03" db="EMBL/GenBank/DDBJ databases">
        <title>Genome of Paenirhodobacter enshiensis DW2-9.</title>
        <authorList>
            <person name="Wang D."/>
            <person name="Wang G."/>
        </authorList>
    </citation>
    <scope>NUCLEOTIDE SEQUENCE [LARGE SCALE GENOMIC DNA]</scope>
    <source>
        <strain evidence="8 9">DW2-9</strain>
    </source>
</reference>
<dbReference type="PROSITE" id="PS50949">
    <property type="entry name" value="HTH_GNTR"/>
    <property type="match status" value="1"/>
</dbReference>
<dbReference type="Pfam" id="PF00392">
    <property type="entry name" value="GntR"/>
    <property type="match status" value="1"/>
</dbReference>
<dbReference type="GO" id="GO:0003700">
    <property type="term" value="F:DNA-binding transcription factor activity"/>
    <property type="evidence" value="ECO:0007669"/>
    <property type="project" value="InterPro"/>
</dbReference>
<protein>
    <submittedName>
        <fullName evidence="8">Aspartate aminotransferase</fullName>
    </submittedName>
</protein>
<dbReference type="Proteomes" id="UP000028824">
    <property type="component" value="Unassembled WGS sequence"/>
</dbReference>
<dbReference type="InterPro" id="IPR036388">
    <property type="entry name" value="WH-like_DNA-bd_sf"/>
</dbReference>